<keyword evidence="3 6" id="KW-0808">Transferase</keyword>
<dbReference type="FunFam" id="3.40.250.10:FF:000001">
    <property type="entry name" value="Sulfurtransferase"/>
    <property type="match status" value="1"/>
</dbReference>
<comment type="subcellular location">
    <subcellularLocation>
        <location evidence="1">Cytoplasm</location>
    </subcellularLocation>
</comment>
<dbReference type="GO" id="GO:0005737">
    <property type="term" value="C:cytoplasm"/>
    <property type="evidence" value="ECO:0007669"/>
    <property type="project" value="UniProtKB-SubCell"/>
</dbReference>
<evidence type="ECO:0000256" key="4">
    <source>
        <dbReference type="ARBA" id="ARBA00022737"/>
    </source>
</evidence>
<comment type="catalytic activity">
    <reaction evidence="5">
        <text>2-oxo-3-sulfanylpropanoate + [thioredoxin]-dithiol = [thioredoxin]-disulfide + hydrogen sulfide + pyruvate + H(+)</text>
        <dbReference type="Rhea" id="RHEA:21740"/>
        <dbReference type="Rhea" id="RHEA-COMP:10698"/>
        <dbReference type="Rhea" id="RHEA-COMP:10700"/>
        <dbReference type="ChEBI" id="CHEBI:15361"/>
        <dbReference type="ChEBI" id="CHEBI:15378"/>
        <dbReference type="ChEBI" id="CHEBI:29919"/>
        <dbReference type="ChEBI" id="CHEBI:29950"/>
        <dbReference type="ChEBI" id="CHEBI:50058"/>
        <dbReference type="ChEBI" id="CHEBI:57678"/>
        <dbReference type="EC" id="2.8.1.2"/>
    </reaction>
    <physiologicalReaction direction="left-to-right" evidence="5">
        <dbReference type="Rhea" id="RHEA:21741"/>
    </physiologicalReaction>
</comment>
<dbReference type="PROSITE" id="PS00380">
    <property type="entry name" value="RHODANESE_1"/>
    <property type="match status" value="1"/>
</dbReference>
<dbReference type="PROSITE" id="PS00683">
    <property type="entry name" value="RHODANESE_2"/>
    <property type="match status" value="1"/>
</dbReference>
<proteinExistence type="predicted"/>
<accession>A0A109BP35</accession>
<sequence>MQESAKKWIVDTDWLASHLDAPDLIVMDASWHLPTANRDPKAEYLAEHIPGAMFFDINDLTDEKSTLPHMLPSTVKFASRMKKMGVGDGMRIVVYDTHGLFSAARAWWTFRAMGHEDVAVLDGGLKKWKAEGRPLEDGTPIRRTERHFTPLMNSSLIRDVDDIKQALKKRTQIVDARPAARFEGAEAEPRPGLRAGHIPGARSVPSQTLINADGTLKTEAEIGKIFADAGIDWRQPVITTCGSGVTASILSLALAVLGQNQAAVYDGSWAEWGADESLPIETGPAKELTT</sequence>
<evidence type="ECO:0000256" key="1">
    <source>
        <dbReference type="ARBA" id="ARBA00004496"/>
    </source>
</evidence>
<dbReference type="CDD" id="cd01448">
    <property type="entry name" value="TST_Repeat_1"/>
    <property type="match status" value="1"/>
</dbReference>
<dbReference type="PANTHER" id="PTHR11364">
    <property type="entry name" value="THIOSULFATE SULFERTANSFERASE"/>
    <property type="match status" value="1"/>
</dbReference>
<dbReference type="InterPro" id="IPR045078">
    <property type="entry name" value="TST/MPST-like"/>
</dbReference>
<protein>
    <recommendedName>
        <fullName evidence="6">Sulfurtransferase</fullName>
    </recommendedName>
</protein>
<evidence type="ECO:0000256" key="6">
    <source>
        <dbReference type="RuleBase" id="RU000507"/>
    </source>
</evidence>
<feature type="domain" description="Rhodanese" evidence="7">
    <location>
        <begin position="20"/>
        <end position="137"/>
    </location>
</feature>
<dbReference type="InterPro" id="IPR001307">
    <property type="entry name" value="Thiosulphate_STrfase_CS"/>
</dbReference>
<dbReference type="RefSeq" id="WP_068458945.1">
    <property type="nucleotide sequence ID" value="NZ_LMTR01000012.1"/>
</dbReference>
<dbReference type="GO" id="GO:0004792">
    <property type="term" value="F:thiosulfate-cyanide sulfurtransferase activity"/>
    <property type="evidence" value="ECO:0007669"/>
    <property type="project" value="InterPro"/>
</dbReference>
<dbReference type="STRING" id="121290.APY04_0130"/>
<dbReference type="Proteomes" id="UP000059074">
    <property type="component" value="Unassembled WGS sequence"/>
</dbReference>
<dbReference type="Gene3D" id="3.40.250.10">
    <property type="entry name" value="Rhodanese-like domain"/>
    <property type="match status" value="2"/>
</dbReference>
<evidence type="ECO:0000313" key="8">
    <source>
        <dbReference type="EMBL" id="KWT72336.1"/>
    </source>
</evidence>
<keyword evidence="4" id="KW-0677">Repeat</keyword>
<reference evidence="8 9" key="1">
    <citation type="submission" date="2015-10" db="EMBL/GenBank/DDBJ databases">
        <title>Transcriptomic analysis of a linuron degrading triple-species bacterial consortium.</title>
        <authorList>
            <person name="Albers P."/>
        </authorList>
    </citation>
    <scope>NUCLEOTIDE SEQUENCE [LARGE SCALE GENOMIC DNA]</scope>
    <source>
        <strain evidence="8 9">WDL6</strain>
    </source>
</reference>
<evidence type="ECO:0000259" key="7">
    <source>
        <dbReference type="PROSITE" id="PS50206"/>
    </source>
</evidence>
<dbReference type="NCBIfam" id="NF008557">
    <property type="entry name" value="PRK11493.1"/>
    <property type="match status" value="1"/>
</dbReference>
<gene>
    <name evidence="8" type="ORF">APY04_0130</name>
</gene>
<dbReference type="OrthoDB" id="9781034at2"/>
<dbReference type="PROSITE" id="PS50206">
    <property type="entry name" value="RHODANESE_3"/>
    <property type="match status" value="2"/>
</dbReference>
<evidence type="ECO:0000256" key="5">
    <source>
        <dbReference type="ARBA" id="ARBA00051793"/>
    </source>
</evidence>
<evidence type="ECO:0000256" key="3">
    <source>
        <dbReference type="ARBA" id="ARBA00022679"/>
    </source>
</evidence>
<dbReference type="PANTHER" id="PTHR11364:SF27">
    <property type="entry name" value="SULFURTRANSFERASE"/>
    <property type="match status" value="1"/>
</dbReference>
<dbReference type="Pfam" id="PF00581">
    <property type="entry name" value="Rhodanese"/>
    <property type="match status" value="2"/>
</dbReference>
<dbReference type="InterPro" id="IPR001763">
    <property type="entry name" value="Rhodanese-like_dom"/>
</dbReference>
<evidence type="ECO:0000256" key="2">
    <source>
        <dbReference type="ARBA" id="ARBA00022490"/>
    </source>
</evidence>
<comment type="caution">
    <text evidence="8">The sequence shown here is derived from an EMBL/GenBank/DDBJ whole genome shotgun (WGS) entry which is preliminary data.</text>
</comment>
<dbReference type="CDD" id="cd01449">
    <property type="entry name" value="TST_Repeat_2"/>
    <property type="match status" value="1"/>
</dbReference>
<dbReference type="EMBL" id="LMTR01000012">
    <property type="protein sequence ID" value="KWT72336.1"/>
    <property type="molecule type" value="Genomic_DNA"/>
</dbReference>
<name>A0A109BP35_HYPSL</name>
<dbReference type="AlphaFoldDB" id="A0A109BP35"/>
<keyword evidence="2" id="KW-0963">Cytoplasm</keyword>
<dbReference type="FunFam" id="3.40.250.10:FF:000015">
    <property type="entry name" value="Sulfurtransferase"/>
    <property type="match status" value="1"/>
</dbReference>
<keyword evidence="9" id="KW-1185">Reference proteome</keyword>
<dbReference type="SMART" id="SM00450">
    <property type="entry name" value="RHOD"/>
    <property type="match status" value="2"/>
</dbReference>
<dbReference type="InterPro" id="IPR036873">
    <property type="entry name" value="Rhodanese-like_dom_sf"/>
</dbReference>
<dbReference type="GO" id="GO:0016784">
    <property type="term" value="F:3-mercaptopyruvate sulfurtransferase activity"/>
    <property type="evidence" value="ECO:0007669"/>
    <property type="project" value="UniProtKB-EC"/>
</dbReference>
<evidence type="ECO:0000313" key="9">
    <source>
        <dbReference type="Proteomes" id="UP000059074"/>
    </source>
</evidence>
<dbReference type="SUPFAM" id="SSF52821">
    <property type="entry name" value="Rhodanese/Cell cycle control phosphatase"/>
    <property type="match status" value="2"/>
</dbReference>
<organism evidence="8 9">
    <name type="scientific">Hyphomicrobium sulfonivorans</name>
    <dbReference type="NCBI Taxonomy" id="121290"/>
    <lineage>
        <taxon>Bacteria</taxon>
        <taxon>Pseudomonadati</taxon>
        <taxon>Pseudomonadota</taxon>
        <taxon>Alphaproteobacteria</taxon>
        <taxon>Hyphomicrobiales</taxon>
        <taxon>Hyphomicrobiaceae</taxon>
        <taxon>Hyphomicrobium</taxon>
    </lineage>
</organism>
<dbReference type="PATRIC" id="fig|121290.4.peg.1504"/>
<feature type="domain" description="Rhodanese" evidence="7">
    <location>
        <begin position="167"/>
        <end position="281"/>
    </location>
</feature>